<sequence length="136" mass="15663">MESTLKPKHYVRRPRRGGKKLLISLGKTKWSKGETLQLQVYKGRRETFETSDPETLRSLHALGLIHNSRRKYAEAEAVFREGWKGRGETLGANHEDTLESLSRLRDIIRDGSPFTKTAPKPKPKPRLRESLSPFLR</sequence>
<evidence type="ECO:0000256" key="1">
    <source>
        <dbReference type="SAM" id="MobiDB-lite"/>
    </source>
</evidence>
<evidence type="ECO:0000313" key="2">
    <source>
        <dbReference type="EMBL" id="CRL25964.1"/>
    </source>
</evidence>
<dbReference type="AlphaFoldDB" id="A0A0G4PI06"/>
<dbReference type="Pfam" id="PF13374">
    <property type="entry name" value="TPR_10"/>
    <property type="match status" value="1"/>
</dbReference>
<proteinExistence type="predicted"/>
<dbReference type="InterPro" id="IPR011990">
    <property type="entry name" value="TPR-like_helical_dom_sf"/>
</dbReference>
<feature type="region of interest" description="Disordered" evidence="1">
    <location>
        <begin position="109"/>
        <end position="136"/>
    </location>
</feature>
<dbReference type="PANTHER" id="PTHR46082:SF6">
    <property type="entry name" value="AAA+ ATPASE DOMAIN-CONTAINING PROTEIN-RELATED"/>
    <property type="match status" value="1"/>
</dbReference>
<dbReference type="PANTHER" id="PTHR46082">
    <property type="entry name" value="ATP/GTP-BINDING PROTEIN-RELATED"/>
    <property type="match status" value="1"/>
</dbReference>
<reference evidence="2 3" key="1">
    <citation type="journal article" date="2014" name="Nat. Commun.">
        <title>Multiple recent horizontal transfers of a large genomic region in cheese making fungi.</title>
        <authorList>
            <person name="Cheeseman K."/>
            <person name="Ropars J."/>
            <person name="Renault P."/>
            <person name="Dupont J."/>
            <person name="Gouzy J."/>
            <person name="Branca A."/>
            <person name="Abraham A.L."/>
            <person name="Ceppi M."/>
            <person name="Conseiller E."/>
            <person name="Debuchy R."/>
            <person name="Malagnac F."/>
            <person name="Goarin A."/>
            <person name="Silar P."/>
            <person name="Lacoste S."/>
            <person name="Sallet E."/>
            <person name="Bensimon A."/>
            <person name="Giraud T."/>
            <person name="Brygoo Y."/>
        </authorList>
    </citation>
    <scope>NUCLEOTIDE SEQUENCE [LARGE SCALE GENOMIC DNA]</scope>
    <source>
        <strain evidence="3">FM 013</strain>
    </source>
</reference>
<accession>A0A0G4PI06</accession>
<dbReference type="Gene3D" id="1.25.40.10">
    <property type="entry name" value="Tetratricopeptide repeat domain"/>
    <property type="match status" value="1"/>
</dbReference>
<organism evidence="2 3">
    <name type="scientific">Penicillium camemberti (strain FM 013)</name>
    <dbReference type="NCBI Taxonomy" id="1429867"/>
    <lineage>
        <taxon>Eukaryota</taxon>
        <taxon>Fungi</taxon>
        <taxon>Dikarya</taxon>
        <taxon>Ascomycota</taxon>
        <taxon>Pezizomycotina</taxon>
        <taxon>Eurotiomycetes</taxon>
        <taxon>Eurotiomycetidae</taxon>
        <taxon>Eurotiales</taxon>
        <taxon>Aspergillaceae</taxon>
        <taxon>Penicillium</taxon>
    </lineage>
</organism>
<dbReference type="InterPro" id="IPR053137">
    <property type="entry name" value="NLR-like"/>
</dbReference>
<evidence type="ECO:0000313" key="3">
    <source>
        <dbReference type="Proteomes" id="UP000053732"/>
    </source>
</evidence>
<dbReference type="STRING" id="1429867.A0A0G4PI06"/>
<keyword evidence="3" id="KW-1185">Reference proteome</keyword>
<dbReference type="EMBL" id="HG793149">
    <property type="protein sequence ID" value="CRL25964.1"/>
    <property type="molecule type" value="Genomic_DNA"/>
</dbReference>
<protein>
    <submittedName>
        <fullName evidence="2">Str. FM013</fullName>
    </submittedName>
</protein>
<gene>
    <name evidence="2" type="ORF">PCAMFM013_S016g000245</name>
</gene>
<name>A0A0G4PI06_PENC3</name>
<dbReference type="Proteomes" id="UP000053732">
    <property type="component" value="Unassembled WGS sequence"/>
</dbReference>